<name>C3KQR4_SINFN</name>
<dbReference type="KEGG" id="rhi:NGR_b09690"/>
<dbReference type="AlphaFoldDB" id="C3KQR4"/>
<sequence>MVLGKAGDPARNGAIRAYAIFSAGRFETRNKESRDSWRGVSLSLWNHWLKRFLRSRSRRKEYDKAAKHQGDRSEIGALVPGPPPHFITFEIRRRQVCGDLKVTLLATVEVPGCECEI</sequence>
<keyword evidence="1" id="KW-0614">Plasmid</keyword>
<gene>
    <name evidence="1" type="ordered locus">NGR_b09690</name>
</gene>
<geneLocation type="plasmid" evidence="2">
    <name>sym pNGR234b</name>
</geneLocation>
<accession>C3KQR4</accession>
<reference evidence="2" key="1">
    <citation type="journal article" date="2004" name="J. Bacteriol.">
        <title>An evolutionary hot spot: the pNGR234b replicon of Rhizobium sp. strain NGR234.</title>
        <authorList>
            <person name="Streit W.R."/>
            <person name="Schmitz R.A."/>
            <person name="Perret X."/>
            <person name="Staehelin C."/>
            <person name="Deakin W.J."/>
            <person name="Raasch C."/>
            <person name="Liesegang H."/>
            <person name="Broughton W.J."/>
        </authorList>
    </citation>
    <scope>NUCLEOTIDE SEQUENCE [LARGE SCALE GENOMIC DNA]</scope>
    <source>
        <strain evidence="2">NBRC 101917 / NGR234</strain>
    </source>
</reference>
<protein>
    <submittedName>
        <fullName evidence="1">Uncharacterized protein</fullName>
    </submittedName>
</protein>
<dbReference type="HOGENOM" id="CLU_2082981_0_0_5"/>
<reference evidence="1 2" key="2">
    <citation type="journal article" date="2009" name="Appl. Environ. Microbiol.">
        <title>Rhizobium sp. strain NGR234 possesses a remarkable number of secretion systems.</title>
        <authorList>
            <person name="Schmeisser C."/>
            <person name="Liesegang H."/>
            <person name="Krysciak D."/>
            <person name="Bakkou N."/>
            <person name="Le Quere A."/>
            <person name="Wollherr A."/>
            <person name="Heinemeyer I."/>
            <person name="Morgenstern B."/>
            <person name="Pommerening-Roeser A."/>
            <person name="Flores M."/>
            <person name="Palacios R."/>
            <person name="Brenner S."/>
            <person name="Gottschalk G."/>
            <person name="Schmitz R.A."/>
            <person name="Broughton W.J."/>
            <person name="Perret X."/>
            <person name="Strittmatter A.W."/>
            <person name="Streit W.R."/>
        </authorList>
    </citation>
    <scope>NUCLEOTIDE SEQUENCE [LARGE SCALE GENOMIC DNA]</scope>
    <source>
        <strain evidence="2">NBRC 101917 / NGR234</strain>
    </source>
</reference>
<dbReference type="EMBL" id="CP000874">
    <property type="protein sequence ID" value="ACP22422.1"/>
    <property type="molecule type" value="Genomic_DNA"/>
</dbReference>
<dbReference type="Proteomes" id="UP000001054">
    <property type="component" value="Plasmid pNGR234b"/>
</dbReference>
<keyword evidence="2" id="KW-1185">Reference proteome</keyword>
<organism evidence="1 2">
    <name type="scientific">Sinorhizobium fredii (strain NBRC 101917 / NGR234)</name>
    <dbReference type="NCBI Taxonomy" id="394"/>
    <lineage>
        <taxon>Bacteria</taxon>
        <taxon>Pseudomonadati</taxon>
        <taxon>Pseudomonadota</taxon>
        <taxon>Alphaproteobacteria</taxon>
        <taxon>Hyphomicrobiales</taxon>
        <taxon>Rhizobiaceae</taxon>
        <taxon>Sinorhizobium/Ensifer group</taxon>
        <taxon>Sinorhizobium</taxon>
    </lineage>
</organism>
<evidence type="ECO:0000313" key="1">
    <source>
        <dbReference type="EMBL" id="ACP22422.1"/>
    </source>
</evidence>
<evidence type="ECO:0000313" key="2">
    <source>
        <dbReference type="Proteomes" id="UP000001054"/>
    </source>
</evidence>
<proteinExistence type="predicted"/>